<dbReference type="Proteomes" id="UP000249557">
    <property type="component" value="Unassembled WGS sequence"/>
</dbReference>
<sequence length="148" mass="15239">MAAAKAKAKPAKASKATAKKAPAKAAAKKAPAKAAAKKAPAKAAAKPAKFVSAATGDVVTLKQLATDLSQLHELPKKQAEAVLTDLIAHITKHIKRGAKVRIPGFGILLVKKTSARTGRNPATGATIKIPAKKKVAFRVSKDLKTAVL</sequence>
<evidence type="ECO:0000256" key="1">
    <source>
        <dbReference type="ARBA" id="ARBA00010529"/>
    </source>
</evidence>
<dbReference type="Gene3D" id="4.10.520.10">
    <property type="entry name" value="IHF-like DNA-binding proteins"/>
    <property type="match status" value="1"/>
</dbReference>
<dbReference type="PRINTS" id="PR01727">
    <property type="entry name" value="DNABINDINGHU"/>
</dbReference>
<dbReference type="InterPro" id="IPR000119">
    <property type="entry name" value="Hist_DNA-bd"/>
</dbReference>
<reference evidence="6 7" key="1">
    <citation type="submission" date="2017-08" db="EMBL/GenBank/DDBJ databases">
        <title>Infants hospitalized years apart are colonized by the same room-sourced microbial strains.</title>
        <authorList>
            <person name="Brooks B."/>
            <person name="Olm M.R."/>
            <person name="Firek B.A."/>
            <person name="Baker R."/>
            <person name="Thomas B.C."/>
            <person name="Morowitz M.J."/>
            <person name="Banfield J.F."/>
        </authorList>
    </citation>
    <scope>NUCLEOTIDE SEQUENCE [LARGE SCALE GENOMIC DNA]</scope>
    <source>
        <strain evidence="6">S2_018_000_R2_104</strain>
    </source>
</reference>
<evidence type="ECO:0000313" key="7">
    <source>
        <dbReference type="Proteomes" id="UP000249557"/>
    </source>
</evidence>
<accession>A0A2W5A370</accession>
<gene>
    <name evidence="6" type="ORF">DI626_02790</name>
</gene>
<dbReference type="InterPro" id="IPR010992">
    <property type="entry name" value="IHF-like_DNA-bd_dom_sf"/>
</dbReference>
<keyword evidence="3 6" id="KW-0238">DNA-binding</keyword>
<dbReference type="PANTHER" id="PTHR33175">
    <property type="entry name" value="DNA-BINDING PROTEIN HU"/>
    <property type="match status" value="1"/>
</dbReference>
<feature type="region of interest" description="Disordered" evidence="5">
    <location>
        <begin position="1"/>
        <end position="40"/>
    </location>
</feature>
<evidence type="ECO:0000313" key="6">
    <source>
        <dbReference type="EMBL" id="PZO87986.1"/>
    </source>
</evidence>
<evidence type="ECO:0000256" key="2">
    <source>
        <dbReference type="ARBA" id="ARBA00023067"/>
    </source>
</evidence>
<proteinExistence type="inferred from homology"/>
<dbReference type="CDD" id="cd00591">
    <property type="entry name" value="HU_IHF"/>
    <property type="match status" value="1"/>
</dbReference>
<organism evidence="6 7">
    <name type="scientific">Micavibrio aeruginosavorus</name>
    <dbReference type="NCBI Taxonomy" id="349221"/>
    <lineage>
        <taxon>Bacteria</taxon>
        <taxon>Pseudomonadati</taxon>
        <taxon>Bdellovibrionota</taxon>
        <taxon>Bdellovibrionia</taxon>
        <taxon>Bdellovibrionales</taxon>
        <taxon>Pseudobdellovibrionaceae</taxon>
        <taxon>Micavibrio</taxon>
    </lineage>
</organism>
<keyword evidence="2" id="KW-0226">DNA condensation</keyword>
<dbReference type="PANTHER" id="PTHR33175:SF3">
    <property type="entry name" value="DNA-BINDING PROTEIN HU-BETA"/>
    <property type="match status" value="1"/>
</dbReference>
<dbReference type="Pfam" id="PF00216">
    <property type="entry name" value="Bac_DNA_binding"/>
    <property type="match status" value="1"/>
</dbReference>
<evidence type="ECO:0000256" key="3">
    <source>
        <dbReference type="ARBA" id="ARBA00023125"/>
    </source>
</evidence>
<dbReference type="SMART" id="SM00411">
    <property type="entry name" value="BHL"/>
    <property type="match status" value="1"/>
</dbReference>
<dbReference type="AlphaFoldDB" id="A0A2W5A370"/>
<name>A0A2W5A370_9BACT</name>
<evidence type="ECO:0000256" key="5">
    <source>
        <dbReference type="SAM" id="MobiDB-lite"/>
    </source>
</evidence>
<protein>
    <submittedName>
        <fullName evidence="6">HU family DNA-binding protein</fullName>
    </submittedName>
</protein>
<evidence type="ECO:0000256" key="4">
    <source>
        <dbReference type="RuleBase" id="RU003939"/>
    </source>
</evidence>
<dbReference type="GO" id="GO:0003677">
    <property type="term" value="F:DNA binding"/>
    <property type="evidence" value="ECO:0007669"/>
    <property type="project" value="UniProtKB-KW"/>
</dbReference>
<dbReference type="GO" id="GO:0030527">
    <property type="term" value="F:structural constituent of chromatin"/>
    <property type="evidence" value="ECO:0007669"/>
    <property type="project" value="InterPro"/>
</dbReference>
<dbReference type="GO" id="GO:0005829">
    <property type="term" value="C:cytosol"/>
    <property type="evidence" value="ECO:0007669"/>
    <property type="project" value="TreeGrafter"/>
</dbReference>
<dbReference type="SUPFAM" id="SSF47729">
    <property type="entry name" value="IHF-like DNA-binding proteins"/>
    <property type="match status" value="1"/>
</dbReference>
<comment type="caution">
    <text evidence="6">The sequence shown here is derived from an EMBL/GenBank/DDBJ whole genome shotgun (WGS) entry which is preliminary data.</text>
</comment>
<dbReference type="GO" id="GO:0030261">
    <property type="term" value="P:chromosome condensation"/>
    <property type="evidence" value="ECO:0007669"/>
    <property type="project" value="UniProtKB-KW"/>
</dbReference>
<comment type="similarity">
    <text evidence="1 4">Belongs to the bacterial histone-like protein family.</text>
</comment>
<dbReference type="EMBL" id="QFNK01000033">
    <property type="protein sequence ID" value="PZO87986.1"/>
    <property type="molecule type" value="Genomic_DNA"/>
</dbReference>